<dbReference type="AlphaFoldDB" id="A0A844I3S4"/>
<evidence type="ECO:0000313" key="1">
    <source>
        <dbReference type="EMBL" id="MTI98738.1"/>
    </source>
</evidence>
<comment type="caution">
    <text evidence="1">The sequence shown here is derived from an EMBL/GenBank/DDBJ whole genome shotgun (WGS) entry which is preliminary data.</text>
</comment>
<dbReference type="Gene3D" id="1.10.238.160">
    <property type="match status" value="1"/>
</dbReference>
<sequence>MNREQKEKYLSDRELATRYEVSRVTPWRWAKKGSFPSPVKLGPNCTRWKLSDIEAWEACKGAAA</sequence>
<dbReference type="InterPro" id="IPR009061">
    <property type="entry name" value="DNA-bd_dom_put_sf"/>
</dbReference>
<organism evidence="1 2">
    <name type="scientific">Marinobacter adhaerens</name>
    <dbReference type="NCBI Taxonomy" id="1033846"/>
    <lineage>
        <taxon>Bacteria</taxon>
        <taxon>Pseudomonadati</taxon>
        <taxon>Pseudomonadota</taxon>
        <taxon>Gammaproteobacteria</taxon>
        <taxon>Pseudomonadales</taxon>
        <taxon>Marinobacteraceae</taxon>
        <taxon>Marinobacter</taxon>
    </lineage>
</organism>
<dbReference type="Proteomes" id="UP000431462">
    <property type="component" value="Unassembled WGS sequence"/>
</dbReference>
<gene>
    <name evidence="1" type="ORF">FH752_08965</name>
</gene>
<protein>
    <submittedName>
        <fullName evidence="1">AlpA family phage regulatory protein</fullName>
    </submittedName>
</protein>
<reference evidence="1 2" key="1">
    <citation type="submission" date="2019-06" db="EMBL/GenBank/DDBJ databases">
        <title>Enrichment of Autotrophic Halophilic Microorganisms from Red Sea Brine Pool Using Microbial Electrosynthesis System.</title>
        <authorList>
            <person name="Alqahtani M.F."/>
            <person name="Bajracharya S."/>
            <person name="Katuri K.P."/>
            <person name="Ali M."/>
            <person name="Saikaly P.E."/>
        </authorList>
    </citation>
    <scope>NUCLEOTIDE SEQUENCE [LARGE SCALE GENOMIC DNA]</scope>
    <source>
        <strain evidence="1">MES15</strain>
    </source>
</reference>
<accession>A0A844I3S4</accession>
<dbReference type="Pfam" id="PF05930">
    <property type="entry name" value="Phage_AlpA"/>
    <property type="match status" value="1"/>
</dbReference>
<name>A0A844I3S4_9GAMM</name>
<proteinExistence type="predicted"/>
<dbReference type="EMBL" id="VENC01000008">
    <property type="protein sequence ID" value="MTI98738.1"/>
    <property type="molecule type" value="Genomic_DNA"/>
</dbReference>
<evidence type="ECO:0000313" key="2">
    <source>
        <dbReference type="Proteomes" id="UP000431462"/>
    </source>
</evidence>
<dbReference type="InterPro" id="IPR010260">
    <property type="entry name" value="AlpA"/>
</dbReference>
<dbReference type="SUPFAM" id="SSF46955">
    <property type="entry name" value="Putative DNA-binding domain"/>
    <property type="match status" value="1"/>
</dbReference>